<dbReference type="GO" id="GO:0007165">
    <property type="term" value="P:signal transduction"/>
    <property type="evidence" value="ECO:0007669"/>
    <property type="project" value="InterPro"/>
</dbReference>
<proteinExistence type="predicted"/>
<evidence type="ECO:0000313" key="2">
    <source>
        <dbReference type="EMBL" id="GIQ87872.1"/>
    </source>
</evidence>
<name>A0A9K3D385_9EUKA</name>
<sequence length="324" mass="35865">ASDVFVEVEKEVVARLERHTLIDFFNSRYYVLVDLLTGIDQMSSRTSLFGLTALWQYRQNAKKDTSFKHPMDGATGAADAKDATAAVRRRRGLPVTSVLTTLDTLVHTHGSRLTSAERDALVISHHMVSSYAEMELDPQTQGGGARNPSGSTFGPNHSESFPDLNVHRKDKGISIDRDFMLQLFSGWQGPRRHTAYEAPLPPDPEEAAMAASIANETFEAAPKADVYPIPTVPRETVWGADFNVFEEYPPQSEECTGLIAGVPRAASYMALPTLVDSAMHTLGLYDRLRISRGQMWFLSCSIQGVYNSQLTYHNATHATDMSHM</sequence>
<dbReference type="InterPro" id="IPR036971">
    <property type="entry name" value="PDEase_catalytic_dom_sf"/>
</dbReference>
<evidence type="ECO:0000256" key="1">
    <source>
        <dbReference type="SAM" id="MobiDB-lite"/>
    </source>
</evidence>
<feature type="non-terminal residue" evidence="2">
    <location>
        <position position="1"/>
    </location>
</feature>
<dbReference type="Proteomes" id="UP000265618">
    <property type="component" value="Unassembled WGS sequence"/>
</dbReference>
<dbReference type="AlphaFoldDB" id="A0A9K3D385"/>
<evidence type="ECO:0000313" key="3">
    <source>
        <dbReference type="Proteomes" id="UP000265618"/>
    </source>
</evidence>
<feature type="region of interest" description="Disordered" evidence="1">
    <location>
        <begin position="136"/>
        <end position="164"/>
    </location>
</feature>
<dbReference type="Gene3D" id="1.10.1300.10">
    <property type="entry name" value="3'5'-cyclic nucleotide phosphodiesterase, catalytic domain"/>
    <property type="match status" value="1"/>
</dbReference>
<comment type="caution">
    <text evidence="2">The sequence shown here is derived from an EMBL/GenBank/DDBJ whole genome shotgun (WGS) entry which is preliminary data.</text>
</comment>
<dbReference type="SUPFAM" id="SSF109604">
    <property type="entry name" value="HD-domain/PDEase-like"/>
    <property type="match status" value="1"/>
</dbReference>
<protein>
    <submittedName>
        <fullName evidence="2">Uncharacterized protein</fullName>
    </submittedName>
</protein>
<feature type="compositionally biased region" description="Polar residues" evidence="1">
    <location>
        <begin position="148"/>
        <end position="159"/>
    </location>
</feature>
<reference evidence="2 3" key="1">
    <citation type="journal article" date="2018" name="PLoS ONE">
        <title>The draft genome of Kipferlia bialata reveals reductive genome evolution in fornicate parasites.</title>
        <authorList>
            <person name="Tanifuji G."/>
            <person name="Takabayashi S."/>
            <person name="Kume K."/>
            <person name="Takagi M."/>
            <person name="Nakayama T."/>
            <person name="Kamikawa R."/>
            <person name="Inagaki Y."/>
            <person name="Hashimoto T."/>
        </authorList>
    </citation>
    <scope>NUCLEOTIDE SEQUENCE [LARGE SCALE GENOMIC DNA]</scope>
    <source>
        <strain evidence="2">NY0173</strain>
    </source>
</reference>
<organism evidence="2 3">
    <name type="scientific">Kipferlia bialata</name>
    <dbReference type="NCBI Taxonomy" id="797122"/>
    <lineage>
        <taxon>Eukaryota</taxon>
        <taxon>Metamonada</taxon>
        <taxon>Carpediemonas-like organisms</taxon>
        <taxon>Kipferlia</taxon>
    </lineage>
</organism>
<keyword evidence="3" id="KW-1185">Reference proteome</keyword>
<accession>A0A9K3D385</accession>
<dbReference type="EMBL" id="BDIP01003573">
    <property type="protein sequence ID" value="GIQ87872.1"/>
    <property type="molecule type" value="Genomic_DNA"/>
</dbReference>
<dbReference type="GO" id="GO:0004114">
    <property type="term" value="F:3',5'-cyclic-nucleotide phosphodiesterase activity"/>
    <property type="evidence" value="ECO:0007669"/>
    <property type="project" value="InterPro"/>
</dbReference>
<gene>
    <name evidence="2" type="ORF">KIPB_010005</name>
</gene>